<organism evidence="2 3">
    <name type="scientific">Stylosanthes scabra</name>
    <dbReference type="NCBI Taxonomy" id="79078"/>
    <lineage>
        <taxon>Eukaryota</taxon>
        <taxon>Viridiplantae</taxon>
        <taxon>Streptophyta</taxon>
        <taxon>Embryophyta</taxon>
        <taxon>Tracheophyta</taxon>
        <taxon>Spermatophyta</taxon>
        <taxon>Magnoliopsida</taxon>
        <taxon>eudicotyledons</taxon>
        <taxon>Gunneridae</taxon>
        <taxon>Pentapetalae</taxon>
        <taxon>rosids</taxon>
        <taxon>fabids</taxon>
        <taxon>Fabales</taxon>
        <taxon>Fabaceae</taxon>
        <taxon>Papilionoideae</taxon>
        <taxon>50 kb inversion clade</taxon>
        <taxon>dalbergioids sensu lato</taxon>
        <taxon>Dalbergieae</taxon>
        <taxon>Pterocarpus clade</taxon>
        <taxon>Stylosanthes</taxon>
    </lineage>
</organism>
<protein>
    <submittedName>
        <fullName evidence="2">Uncharacterized protein</fullName>
    </submittedName>
</protein>
<evidence type="ECO:0000313" key="3">
    <source>
        <dbReference type="Proteomes" id="UP001341840"/>
    </source>
</evidence>
<keyword evidence="3" id="KW-1185">Reference proteome</keyword>
<feature type="compositionally biased region" description="Basic and acidic residues" evidence="1">
    <location>
        <begin position="1"/>
        <end position="21"/>
    </location>
</feature>
<accession>A0ABU6WS05</accession>
<sequence length="181" mass="20856">METRSKKIENRKVKVKEEKGLRTTPPQVKRKRKEPVKSVKKKKKFKEDEARKKIELKCTNVDDLVRKLKAFSGALHNNKSLETHLMQDQSKWNFDGIVLKQSTRVTARPDCEAARTSSSTYGSLYPGRVLVRPHCATTRSRNPILDALCDHRPAAGLYMCLRTYRAPTRYPGASSWWDELL</sequence>
<feature type="compositionally biased region" description="Basic residues" evidence="1">
    <location>
        <begin position="28"/>
        <end position="44"/>
    </location>
</feature>
<feature type="region of interest" description="Disordered" evidence="1">
    <location>
        <begin position="1"/>
        <end position="45"/>
    </location>
</feature>
<gene>
    <name evidence="2" type="ORF">PIB30_088052</name>
</gene>
<reference evidence="2 3" key="1">
    <citation type="journal article" date="2023" name="Plants (Basel)">
        <title>Bridging the Gap: Combining Genomics and Transcriptomics Approaches to Understand Stylosanthes scabra, an Orphan Legume from the Brazilian Caatinga.</title>
        <authorList>
            <person name="Ferreira-Neto J.R.C."/>
            <person name="da Silva M.D."/>
            <person name="Binneck E."/>
            <person name="de Melo N.F."/>
            <person name="da Silva R.H."/>
            <person name="de Melo A.L.T.M."/>
            <person name="Pandolfi V."/>
            <person name="Bustamante F.O."/>
            <person name="Brasileiro-Vidal A.C."/>
            <person name="Benko-Iseppon A.M."/>
        </authorList>
    </citation>
    <scope>NUCLEOTIDE SEQUENCE [LARGE SCALE GENOMIC DNA]</scope>
    <source>
        <tissue evidence="2">Leaves</tissue>
    </source>
</reference>
<comment type="caution">
    <text evidence="2">The sequence shown here is derived from an EMBL/GenBank/DDBJ whole genome shotgun (WGS) entry which is preliminary data.</text>
</comment>
<dbReference type="EMBL" id="JASCZI010182822">
    <property type="protein sequence ID" value="MED6188670.1"/>
    <property type="molecule type" value="Genomic_DNA"/>
</dbReference>
<evidence type="ECO:0000313" key="2">
    <source>
        <dbReference type="EMBL" id="MED6188670.1"/>
    </source>
</evidence>
<name>A0ABU6WS05_9FABA</name>
<evidence type="ECO:0000256" key="1">
    <source>
        <dbReference type="SAM" id="MobiDB-lite"/>
    </source>
</evidence>
<proteinExistence type="predicted"/>
<dbReference type="Proteomes" id="UP001341840">
    <property type="component" value="Unassembled WGS sequence"/>
</dbReference>